<evidence type="ECO:0000313" key="19">
    <source>
        <dbReference type="EMBL" id="KAH7320966.1"/>
    </source>
</evidence>
<evidence type="ECO:0000256" key="9">
    <source>
        <dbReference type="ARBA" id="ARBA00023026"/>
    </source>
</evidence>
<keyword evidence="7 14" id="KW-0378">Hydrolase</keyword>
<dbReference type="EC" id="3.2.1.14" evidence="4"/>
<evidence type="ECO:0000256" key="8">
    <source>
        <dbReference type="ARBA" id="ARBA00023024"/>
    </source>
</evidence>
<dbReference type="SUPFAM" id="SSF54556">
    <property type="entry name" value="Chitinase insertion domain"/>
    <property type="match status" value="1"/>
</dbReference>
<organism evidence="19 20">
    <name type="scientific">Stachybotrys elegans</name>
    <dbReference type="NCBI Taxonomy" id="80388"/>
    <lineage>
        <taxon>Eukaryota</taxon>
        <taxon>Fungi</taxon>
        <taxon>Dikarya</taxon>
        <taxon>Ascomycota</taxon>
        <taxon>Pezizomycotina</taxon>
        <taxon>Sordariomycetes</taxon>
        <taxon>Hypocreomycetidae</taxon>
        <taxon>Hypocreales</taxon>
        <taxon>Stachybotryaceae</taxon>
        <taxon>Stachybotrys</taxon>
    </lineage>
</organism>
<accession>A0A8K0SS15</accession>
<dbReference type="Gene3D" id="3.20.20.80">
    <property type="entry name" value="Glycosidases"/>
    <property type="match status" value="1"/>
</dbReference>
<feature type="domain" description="LysM" evidence="17">
    <location>
        <begin position="407"/>
        <end position="452"/>
    </location>
</feature>
<feature type="signal peptide" evidence="16">
    <location>
        <begin position="1"/>
        <end position="21"/>
    </location>
</feature>
<gene>
    <name evidence="19" type="ORF">B0I35DRAFT_407984</name>
</gene>
<evidence type="ECO:0000256" key="1">
    <source>
        <dbReference type="ARBA" id="ARBA00000822"/>
    </source>
</evidence>
<dbReference type="Gene3D" id="3.30.60.10">
    <property type="entry name" value="Endochitinase-like"/>
    <property type="match status" value="1"/>
</dbReference>
<evidence type="ECO:0000256" key="15">
    <source>
        <dbReference type="SAM" id="MobiDB-lite"/>
    </source>
</evidence>
<proteinExistence type="inferred from homology"/>
<evidence type="ECO:0000259" key="18">
    <source>
        <dbReference type="PROSITE" id="PS51910"/>
    </source>
</evidence>
<evidence type="ECO:0000256" key="16">
    <source>
        <dbReference type="SAM" id="SignalP"/>
    </source>
</evidence>
<comment type="caution">
    <text evidence="19">The sequence shown here is derived from an EMBL/GenBank/DDBJ whole genome shotgun (WGS) entry which is preliminary data.</text>
</comment>
<evidence type="ECO:0000313" key="20">
    <source>
        <dbReference type="Proteomes" id="UP000813444"/>
    </source>
</evidence>
<dbReference type="Proteomes" id="UP000813444">
    <property type="component" value="Unassembled WGS sequence"/>
</dbReference>
<evidence type="ECO:0000256" key="5">
    <source>
        <dbReference type="ARBA" id="ARBA00022525"/>
    </source>
</evidence>
<comment type="similarity">
    <text evidence="3">Belongs to the glycosyl hydrolase 18 family. Chitinase class V subfamily.</text>
</comment>
<feature type="region of interest" description="Disordered" evidence="15">
    <location>
        <begin position="303"/>
        <end position="331"/>
    </location>
</feature>
<dbReference type="InterPro" id="IPR001579">
    <property type="entry name" value="Glyco_hydro_18_chit_AS"/>
</dbReference>
<dbReference type="InterPro" id="IPR029070">
    <property type="entry name" value="Chitinase_insertion_sf"/>
</dbReference>
<comment type="catalytic activity">
    <reaction evidence="1">
        <text>Random endo-hydrolysis of N-acetyl-beta-D-glucosaminide (1-&gt;4)-beta-linkages in chitin and chitodextrins.</text>
        <dbReference type="EC" id="3.2.1.14"/>
    </reaction>
</comment>
<keyword evidence="5" id="KW-0964">Secreted</keyword>
<dbReference type="SMART" id="SM00636">
    <property type="entry name" value="Glyco_18"/>
    <property type="match status" value="1"/>
</dbReference>
<dbReference type="InterPro" id="IPR018392">
    <property type="entry name" value="LysM"/>
</dbReference>
<keyword evidence="8" id="KW-0146">Chitin degradation</keyword>
<dbReference type="Pfam" id="PF01476">
    <property type="entry name" value="LysM"/>
    <property type="match status" value="3"/>
</dbReference>
<dbReference type="GO" id="GO:0000272">
    <property type="term" value="P:polysaccharide catabolic process"/>
    <property type="evidence" value="ECO:0007669"/>
    <property type="project" value="UniProtKB-KW"/>
</dbReference>
<evidence type="ECO:0000256" key="14">
    <source>
        <dbReference type="RuleBase" id="RU000489"/>
    </source>
</evidence>
<evidence type="ECO:0000256" key="3">
    <source>
        <dbReference type="ARBA" id="ARBA00008682"/>
    </source>
</evidence>
<dbReference type="InterPro" id="IPR011583">
    <property type="entry name" value="Chitinase_II/V-like_cat"/>
</dbReference>
<keyword evidence="9" id="KW-0843">Virulence</keyword>
<evidence type="ECO:0000256" key="4">
    <source>
        <dbReference type="ARBA" id="ARBA00012729"/>
    </source>
</evidence>
<feature type="chain" id="PRO_5035441931" description="chitinase" evidence="16">
    <location>
        <begin position="22"/>
        <end position="1372"/>
    </location>
</feature>
<evidence type="ECO:0000256" key="7">
    <source>
        <dbReference type="ARBA" id="ARBA00022801"/>
    </source>
</evidence>
<evidence type="ECO:0000259" key="17">
    <source>
        <dbReference type="PROSITE" id="PS51782"/>
    </source>
</evidence>
<dbReference type="InterPro" id="IPR001223">
    <property type="entry name" value="Glyco_hydro18_cat"/>
</dbReference>
<evidence type="ECO:0000256" key="13">
    <source>
        <dbReference type="ARBA" id="ARBA00044955"/>
    </source>
</evidence>
<dbReference type="SUPFAM" id="SSF57016">
    <property type="entry name" value="Plant lectins/antimicrobial peptides"/>
    <property type="match status" value="1"/>
</dbReference>
<dbReference type="InterPro" id="IPR053214">
    <property type="entry name" value="LysM12-like"/>
</dbReference>
<evidence type="ECO:0000256" key="6">
    <source>
        <dbReference type="ARBA" id="ARBA00022669"/>
    </source>
</evidence>
<dbReference type="GO" id="GO:0005576">
    <property type="term" value="C:extracellular region"/>
    <property type="evidence" value="ECO:0007669"/>
    <property type="project" value="UniProtKB-SubCell"/>
</dbReference>
<dbReference type="GO" id="GO:0008061">
    <property type="term" value="F:chitin binding"/>
    <property type="evidence" value="ECO:0007669"/>
    <property type="project" value="UniProtKB-KW"/>
</dbReference>
<evidence type="ECO:0000256" key="11">
    <source>
        <dbReference type="ARBA" id="ARBA00023295"/>
    </source>
</evidence>
<feature type="compositionally biased region" description="Polar residues" evidence="15">
    <location>
        <begin position="310"/>
        <end position="331"/>
    </location>
</feature>
<dbReference type="InterPro" id="IPR017853">
    <property type="entry name" value="GH"/>
</dbReference>
<dbReference type="EMBL" id="JAGPNK010000005">
    <property type="protein sequence ID" value="KAH7320966.1"/>
    <property type="molecule type" value="Genomic_DNA"/>
</dbReference>
<feature type="domain" description="LysM" evidence="17">
    <location>
        <begin position="343"/>
        <end position="388"/>
    </location>
</feature>
<dbReference type="SUPFAM" id="SSF54106">
    <property type="entry name" value="LysM domain"/>
    <property type="match status" value="3"/>
</dbReference>
<keyword evidence="10" id="KW-0119">Carbohydrate metabolism</keyword>
<dbReference type="PROSITE" id="PS01095">
    <property type="entry name" value="GH18_1"/>
    <property type="match status" value="1"/>
</dbReference>
<keyword evidence="12" id="KW-0624">Polysaccharide degradation</keyword>
<comment type="similarity">
    <text evidence="13">Belongs to the secreted LysM effector family.</text>
</comment>
<protein>
    <recommendedName>
        <fullName evidence="4">chitinase</fullName>
        <ecNumber evidence="4">3.2.1.14</ecNumber>
    </recommendedName>
</protein>
<feature type="domain" description="GH18" evidence="18">
    <location>
        <begin position="613"/>
        <end position="985"/>
    </location>
</feature>
<dbReference type="Pfam" id="PF00704">
    <property type="entry name" value="Glyco_hydro_18"/>
    <property type="match status" value="1"/>
</dbReference>
<dbReference type="CDD" id="cd00118">
    <property type="entry name" value="LysM"/>
    <property type="match status" value="3"/>
</dbReference>
<evidence type="ECO:0000256" key="10">
    <source>
        <dbReference type="ARBA" id="ARBA00023277"/>
    </source>
</evidence>
<dbReference type="Gene3D" id="3.10.350.10">
    <property type="entry name" value="LysM domain"/>
    <property type="match status" value="3"/>
</dbReference>
<dbReference type="Gene3D" id="3.10.50.10">
    <property type="match status" value="1"/>
</dbReference>
<evidence type="ECO:0000256" key="2">
    <source>
        <dbReference type="ARBA" id="ARBA00004613"/>
    </source>
</evidence>
<name>A0A8K0SS15_9HYPO</name>
<dbReference type="PROSITE" id="PS51910">
    <property type="entry name" value="GH18_2"/>
    <property type="match status" value="1"/>
</dbReference>
<dbReference type="SMART" id="SM00257">
    <property type="entry name" value="LysM"/>
    <property type="match status" value="3"/>
</dbReference>
<dbReference type="PANTHER" id="PTHR47700:SF2">
    <property type="entry name" value="CHITINASE"/>
    <property type="match status" value="1"/>
</dbReference>
<keyword evidence="6" id="KW-0147">Chitin-binding</keyword>
<feature type="domain" description="LysM" evidence="17">
    <location>
        <begin position="471"/>
        <end position="519"/>
    </location>
</feature>
<dbReference type="SUPFAM" id="SSF51445">
    <property type="entry name" value="(Trans)glycosidases"/>
    <property type="match status" value="1"/>
</dbReference>
<sequence>MVAPLRSWLLLSPLITLRASATKRSITKVPLEPWTADIDTELEGITAAHIQPRAADVDPELESWLGALQREPAAKLCPESCSEVADWSVFPDPASLAACNETMLLKAVVRNDADTSQDTHLGIRACTADYSLSTKPVFTPDEEKAALCPTHNTVLLDVPVTLSSYVGDVSEHSFSAQHLLSAGRQILEHWATQQPSCTENVLSFGYSQSALVGVFAGAEIHQHGIPADLLSRFLQYVEETPISRTTIVQLCDSDSRGADYGFGIIVGSTANFALVMETLKTWTDGVCVSDGIGNQKDWTSVTIRIPKAESTPSNSTSQDDTTTPANPLSRSRVSVLNARAECRTTKVQSGDGCWALADRCKISQADLVKYNTRKNFCTTLVIGELVCCSSGTLPETIPPGNSDGTCKTREVVSGDICDTIAPKCGISVADFKKVNPQNNFCTTLKVGQPVCCTRGKLPDLRPKPKSNGFCFDYTIKPGDDCSIIAARRTMTVANLESFNKNTWGWNGCDPLYANTKICLSTGTPPMPAIDPLAICGPTVNGTVQPPAGTNISSLNPCPLNACCNVWGNCGLTSDFCNIERAASGAPGTSAPKKNSCIYNCGMNIVKGSPPAKKINVAYFEAWNGNRACLKMDVDQIDTKRYTHIHFAFIDITRDFKIDASKFQMQFAIFKQMTGIKKIVSFGGWDFSTLPGTFHILREAVLPKNRALFVSNIVNFFKTHNLDGVDVDWEYPGAPDIPDIPPPANPVEGMNYYQTLVDIKKQLGSDKSVSFAAPASFHYLKSFPMKKMGESLDYIVYMTYDIHGQWDYGNKWTTPGCPSGNCLRSHVNETETKDALAMITKAGVPSGKIVVGVSSYGRSFKMAQAGCDGPNCKYTGSSRASNALKGRCTNTAGYISNAEINEIIKSGKVTRQWKTAGSNILVYNSTEWVGYMNEDTKKERAAFYASYNFAGTTDWAVDLQEFVPSYGDLDDIEPVIRSVLPQCGCKHMPLKELEARKNSLPKHCIDKYIYDAEIAVMQGALDKYKKLVDGGYDKKFRTYERYIQKQAPEQFQQFMNDNGKDYFKCTETKIQICCSQCNFATCLEQCNKSTTCRPGKGTNDIACPASYGGAFPPSWGAKIPNATFILKDKDGFYKKIYDDYGIEKGWVAFATVLVRPYNGCQFQGMESDECLKERSDHYYDYPVVGVVNVFNPKSIIGNGYTKSQDLLRRMKIWQNNADFDSELSWAELADAGALPAFAMEEAVANMDKIIEKATEIEKQEREAFILNFINGLLFFIPFIGSSTAAGLSSLRGMISLIGAAGEAGMLVYSIVQDPESGLMAVLSALTGAGVGRAGFRDAANFRRGLSSNELKALGPVKDRLASIDRIRGAMCPA</sequence>
<dbReference type="InterPro" id="IPR036861">
    <property type="entry name" value="Endochitinase-like_sf"/>
</dbReference>
<reference evidence="19" key="1">
    <citation type="journal article" date="2021" name="Nat. Commun.">
        <title>Genetic determinants of endophytism in the Arabidopsis root mycobiome.</title>
        <authorList>
            <person name="Mesny F."/>
            <person name="Miyauchi S."/>
            <person name="Thiergart T."/>
            <person name="Pickel B."/>
            <person name="Atanasova L."/>
            <person name="Karlsson M."/>
            <person name="Huettel B."/>
            <person name="Barry K.W."/>
            <person name="Haridas S."/>
            <person name="Chen C."/>
            <person name="Bauer D."/>
            <person name="Andreopoulos W."/>
            <person name="Pangilinan J."/>
            <person name="LaButti K."/>
            <person name="Riley R."/>
            <person name="Lipzen A."/>
            <person name="Clum A."/>
            <person name="Drula E."/>
            <person name="Henrissat B."/>
            <person name="Kohler A."/>
            <person name="Grigoriev I.V."/>
            <person name="Martin F.M."/>
            <person name="Hacquard S."/>
        </authorList>
    </citation>
    <scope>NUCLEOTIDE SEQUENCE</scope>
    <source>
        <strain evidence="19">MPI-CAGE-CH-0235</strain>
    </source>
</reference>
<dbReference type="GO" id="GO:0008843">
    <property type="term" value="F:endochitinase activity"/>
    <property type="evidence" value="ECO:0007669"/>
    <property type="project" value="UniProtKB-EC"/>
</dbReference>
<evidence type="ECO:0000256" key="12">
    <source>
        <dbReference type="ARBA" id="ARBA00023326"/>
    </source>
</evidence>
<keyword evidence="11 14" id="KW-0326">Glycosidase</keyword>
<dbReference type="InterPro" id="IPR036779">
    <property type="entry name" value="LysM_dom_sf"/>
</dbReference>
<keyword evidence="16" id="KW-0732">Signal</keyword>
<dbReference type="PROSITE" id="PS51782">
    <property type="entry name" value="LYSM"/>
    <property type="match status" value="3"/>
</dbReference>
<comment type="subcellular location">
    <subcellularLocation>
        <location evidence="2">Secreted</location>
    </subcellularLocation>
</comment>
<keyword evidence="20" id="KW-1185">Reference proteome</keyword>
<dbReference type="CDD" id="cd02878">
    <property type="entry name" value="GH18_zymocin_alpha"/>
    <property type="match status" value="1"/>
</dbReference>
<dbReference type="PANTHER" id="PTHR47700">
    <property type="entry name" value="V CHITINASE, PUTATIVE (AFU_ORTHOLOGUE AFUA_6G13720)-RELATED"/>
    <property type="match status" value="1"/>
</dbReference>
<dbReference type="OrthoDB" id="73875at2759"/>
<dbReference type="CDD" id="cd00035">
    <property type="entry name" value="ChtBD1"/>
    <property type="match status" value="1"/>
</dbReference>
<dbReference type="GO" id="GO:0006032">
    <property type="term" value="P:chitin catabolic process"/>
    <property type="evidence" value="ECO:0007669"/>
    <property type="project" value="UniProtKB-KW"/>
</dbReference>